<proteinExistence type="predicted"/>
<dbReference type="PANTHER" id="PTHR48207">
    <property type="entry name" value="SUCCINATE--HYDROXYMETHYLGLUTARATE COA-TRANSFERASE"/>
    <property type="match status" value="1"/>
</dbReference>
<dbReference type="SUPFAM" id="SSF89796">
    <property type="entry name" value="CoA-transferase family III (CaiB/BaiF)"/>
    <property type="match status" value="1"/>
</dbReference>
<dbReference type="Pfam" id="PF02515">
    <property type="entry name" value="CoA_transf_3"/>
    <property type="match status" value="1"/>
</dbReference>
<dbReference type="GO" id="GO:0008410">
    <property type="term" value="F:CoA-transferase activity"/>
    <property type="evidence" value="ECO:0007669"/>
    <property type="project" value="TreeGrafter"/>
</dbReference>
<dbReference type="OrthoDB" id="9781472at2"/>
<geneLocation type="plasmid" evidence="2 3">
    <name>unnamed6</name>
</geneLocation>
<gene>
    <name evidence="2" type="ORF">HUE56_26035</name>
</gene>
<name>A0A6N1AQ58_9PROT</name>
<evidence type="ECO:0000256" key="1">
    <source>
        <dbReference type="ARBA" id="ARBA00022679"/>
    </source>
</evidence>
<organism evidence="2 3">
    <name type="scientific">Azospirillum oryzae</name>
    <dbReference type="NCBI Taxonomy" id="286727"/>
    <lineage>
        <taxon>Bacteria</taxon>
        <taxon>Pseudomonadati</taxon>
        <taxon>Pseudomonadota</taxon>
        <taxon>Alphaproteobacteria</taxon>
        <taxon>Rhodospirillales</taxon>
        <taxon>Azospirillaceae</taxon>
        <taxon>Azospirillum</taxon>
    </lineage>
</organism>
<dbReference type="AlphaFoldDB" id="A0A6N1AQ58"/>
<dbReference type="InterPro" id="IPR003673">
    <property type="entry name" value="CoA-Trfase_fam_III"/>
</dbReference>
<dbReference type="InterPro" id="IPR050483">
    <property type="entry name" value="CoA-transferase_III_domain"/>
</dbReference>
<evidence type="ECO:0000313" key="3">
    <source>
        <dbReference type="Proteomes" id="UP000509702"/>
    </source>
</evidence>
<dbReference type="KEGG" id="aoz:HUE56_26035"/>
<keyword evidence="1 2" id="KW-0808">Transferase</keyword>
<dbReference type="Gene3D" id="3.30.1540.10">
    <property type="entry name" value="formyl-coa transferase, domain 3"/>
    <property type="match status" value="1"/>
</dbReference>
<evidence type="ECO:0000313" key="2">
    <source>
        <dbReference type="EMBL" id="QKS53955.1"/>
    </source>
</evidence>
<sequence>MAAPLQGIRIVDMTTVMMGPYATQILGDFGADIVKVESPAGDSMRAVGPSRNPGMGALYLHANRNKRSAVIDLKAPEGRSILLKLLEDADVFVFNARPQAMKRLGLGYEEVAAVNPGIIYAGAHGFGSDGPYAGRPAYDDLIQGLGAVPSLAMQAAGGGHPQYAPVVLADRVVGLNLANVILAALMHRTRTGEGQCVEVPMFESIVQFVLGDHMGGRSFDPPLGGMGYGRLLAQHRRPYETRDGHVCVVVYTDRHWRAFFGLIGKADAFDRDPRLRDISARTRHIAELYSMVADELKTRSTADWLDALARADIPAMPLHTPESLLEDPHLKAVDFFQTVEHPTEGRLLEMRMPSRWSTARRDHNTPAPRLGEHTDEILRSAGFSEAEIDRWLRDGTIAAPTDSVSAEGSADAA</sequence>
<dbReference type="EMBL" id="CP054621">
    <property type="protein sequence ID" value="QKS53955.1"/>
    <property type="molecule type" value="Genomic_DNA"/>
</dbReference>
<dbReference type="Proteomes" id="UP000509702">
    <property type="component" value="Plasmid unnamed6"/>
</dbReference>
<dbReference type="PANTHER" id="PTHR48207:SF4">
    <property type="entry name" value="BLL6097 PROTEIN"/>
    <property type="match status" value="1"/>
</dbReference>
<dbReference type="RefSeq" id="WP_149199608.1">
    <property type="nucleotide sequence ID" value="NZ_BSOV01000002.1"/>
</dbReference>
<dbReference type="Gene3D" id="3.40.50.10540">
    <property type="entry name" value="Crotonobetainyl-coa:carnitine coa-transferase, domain 1"/>
    <property type="match status" value="1"/>
</dbReference>
<reference evidence="2 3" key="1">
    <citation type="submission" date="2020-06" db="EMBL/GenBank/DDBJ databases">
        <title>Complete genome of Azosprillum oryzae KACC14407.</title>
        <authorList>
            <person name="Kim M."/>
            <person name="Park Y.-J."/>
            <person name="Shin J.-H."/>
        </authorList>
    </citation>
    <scope>NUCLEOTIDE SEQUENCE [LARGE SCALE GENOMIC DNA]</scope>
    <source>
        <strain evidence="2 3">KACC 14407</strain>
        <plasmid evidence="2 3">unnamed6</plasmid>
    </source>
</reference>
<dbReference type="InterPro" id="IPR044855">
    <property type="entry name" value="CoA-Trfase_III_dom3_sf"/>
</dbReference>
<dbReference type="InterPro" id="IPR023606">
    <property type="entry name" value="CoA-Trfase_III_dom_1_sf"/>
</dbReference>
<keyword evidence="3" id="KW-1185">Reference proteome</keyword>
<protein>
    <submittedName>
        <fullName evidence="2">CoA transferase</fullName>
    </submittedName>
</protein>
<keyword evidence="2" id="KW-0614">Plasmid</keyword>
<accession>A0A6N1AQ58</accession>